<dbReference type="STRING" id="1131292.BCR24_15335"/>
<comment type="caution">
    <text evidence="1">The sequence shown here is derived from an EMBL/GenBank/DDBJ whole genome shotgun (WGS) entry which is preliminary data.</text>
</comment>
<dbReference type="SUPFAM" id="SSF81301">
    <property type="entry name" value="Nucleotidyltransferase"/>
    <property type="match status" value="1"/>
</dbReference>
<gene>
    <name evidence="1" type="ORF">BCR24_15335</name>
</gene>
<dbReference type="InterPro" id="IPR007530">
    <property type="entry name" value="Aminoglycoside_adenylylTfrase"/>
</dbReference>
<evidence type="ECO:0000313" key="2">
    <source>
        <dbReference type="Proteomes" id="UP000094469"/>
    </source>
</evidence>
<dbReference type="Proteomes" id="UP000094469">
    <property type="component" value="Unassembled WGS sequence"/>
</dbReference>
<keyword evidence="1" id="KW-0548">Nucleotidyltransferase</keyword>
<dbReference type="SUPFAM" id="SSF81631">
    <property type="entry name" value="PAP/OAS1 substrate-binding domain"/>
    <property type="match status" value="1"/>
</dbReference>
<organism evidence="1 2">
    <name type="scientific">Enterococcus ureilyticus</name>
    <dbReference type="NCBI Taxonomy" id="1131292"/>
    <lineage>
        <taxon>Bacteria</taxon>
        <taxon>Bacillati</taxon>
        <taxon>Bacillota</taxon>
        <taxon>Bacilli</taxon>
        <taxon>Lactobacillales</taxon>
        <taxon>Enterococcaceae</taxon>
        <taxon>Enterococcus</taxon>
    </lineage>
</organism>
<dbReference type="Gene3D" id="3.30.460.10">
    <property type="entry name" value="Beta Polymerase, domain 2"/>
    <property type="match status" value="1"/>
</dbReference>
<dbReference type="Gene3D" id="1.20.120.330">
    <property type="entry name" value="Nucleotidyltransferases domain 2"/>
    <property type="match status" value="1"/>
</dbReference>
<dbReference type="AlphaFoldDB" id="A0A1E5HCF2"/>
<dbReference type="EMBL" id="MIKC01000015">
    <property type="protein sequence ID" value="OEG22506.1"/>
    <property type="molecule type" value="Genomic_DNA"/>
</dbReference>
<sequence length="291" mass="34418">MRTKEEMFQLILTIAEKDPRILAVGMNGSRTNKNAPKDLFQDYDIVYIVESVEVFRKDQSWLAEFGPRLIMQTPEDMVLFPPTKDGRFAYLMLFEDGNRIDLTLCPKEQAAYWNEGDLLAEILLDKNHLLPNLMEATDQNYWIKKPTQEEFSDCCNEFWWVSTYVVKGLCRNELFYAADHLHDNCQKELLRLLSWQVAGKHGYHFSIGKNYKYLPNYLTEEQYEQLVKTMNISSIFLAWSALLSLQKQFDYYARIVSQKNHFIYDQKTAEKVKLYTNNWFTKQSKLAFKEN</sequence>
<dbReference type="OrthoDB" id="9776406at2"/>
<dbReference type="RefSeq" id="WP_069640109.1">
    <property type="nucleotide sequence ID" value="NZ_JAFBEZ010000024.1"/>
</dbReference>
<keyword evidence="1" id="KW-0808">Transferase</keyword>
<dbReference type="PIRSF" id="PIRSF000812">
    <property type="entry name" value="AAD"/>
    <property type="match status" value="1"/>
</dbReference>
<reference evidence="2" key="1">
    <citation type="submission" date="2016-09" db="EMBL/GenBank/DDBJ databases">
        <authorList>
            <person name="Gulvik C.A."/>
        </authorList>
    </citation>
    <scope>NUCLEOTIDE SEQUENCE [LARGE SCALE GENOMIC DNA]</scope>
    <source>
        <strain evidence="2">LMG 26676</strain>
    </source>
</reference>
<proteinExistence type="predicted"/>
<accession>A0A1E5HCF2</accession>
<dbReference type="InterPro" id="IPR043519">
    <property type="entry name" value="NT_sf"/>
</dbReference>
<dbReference type="Pfam" id="PF04439">
    <property type="entry name" value="Adenyl_transf"/>
    <property type="match status" value="1"/>
</dbReference>
<dbReference type="GO" id="GO:0016779">
    <property type="term" value="F:nucleotidyltransferase activity"/>
    <property type="evidence" value="ECO:0007669"/>
    <property type="project" value="UniProtKB-KW"/>
</dbReference>
<name>A0A1E5HCF2_9ENTE</name>
<protein>
    <submittedName>
        <fullName evidence="1">Aminoglycoside adenylyltransferase</fullName>
    </submittedName>
</protein>
<keyword evidence="2" id="KW-1185">Reference proteome</keyword>
<evidence type="ECO:0000313" key="1">
    <source>
        <dbReference type="EMBL" id="OEG22506.1"/>
    </source>
</evidence>